<sequence length="208" mass="23045">MQSNSDEVKIRPPLDTGDKAAPEGARSDQKIISELKETIFVKDETISDLLQELETLKLKQTTSSPLSFPSPPSPEEAAHDHPLSAPSIAAPLQWSEPEVLRMSDEILTKNQVTNKVTFTAKIHETPNVLLNALLGNQTSTASKKMYQEVLKKEVDGSIVTYWGFMLDQVTACSVVIRLKSANVQDDEELPKTSDFSAAEEQLFSDRFL</sequence>
<keyword evidence="3" id="KW-1185">Reference proteome</keyword>
<evidence type="ECO:0000313" key="3">
    <source>
        <dbReference type="Proteomes" id="UP001165160"/>
    </source>
</evidence>
<name>A0A9W7C2E2_9STRA</name>
<proteinExistence type="predicted"/>
<feature type="region of interest" description="Disordered" evidence="1">
    <location>
        <begin position="60"/>
        <end position="82"/>
    </location>
</feature>
<comment type="caution">
    <text evidence="2">The sequence shown here is derived from an EMBL/GenBank/DDBJ whole genome shotgun (WGS) entry which is preliminary data.</text>
</comment>
<dbReference type="Proteomes" id="UP001165160">
    <property type="component" value="Unassembled WGS sequence"/>
</dbReference>
<reference evidence="3" key="1">
    <citation type="journal article" date="2023" name="Commun. Biol.">
        <title>Genome analysis of Parmales, the sister group of diatoms, reveals the evolutionary specialization of diatoms from phago-mixotrophs to photoautotrophs.</title>
        <authorList>
            <person name="Ban H."/>
            <person name="Sato S."/>
            <person name="Yoshikawa S."/>
            <person name="Yamada K."/>
            <person name="Nakamura Y."/>
            <person name="Ichinomiya M."/>
            <person name="Sato N."/>
            <person name="Blanc-Mathieu R."/>
            <person name="Endo H."/>
            <person name="Kuwata A."/>
            <person name="Ogata H."/>
        </authorList>
    </citation>
    <scope>NUCLEOTIDE SEQUENCE [LARGE SCALE GENOMIC DNA]</scope>
    <source>
        <strain evidence="3">NIES 3699</strain>
    </source>
</reference>
<organism evidence="2 3">
    <name type="scientific">Triparma verrucosa</name>
    <dbReference type="NCBI Taxonomy" id="1606542"/>
    <lineage>
        <taxon>Eukaryota</taxon>
        <taxon>Sar</taxon>
        <taxon>Stramenopiles</taxon>
        <taxon>Ochrophyta</taxon>
        <taxon>Bolidophyceae</taxon>
        <taxon>Parmales</taxon>
        <taxon>Triparmaceae</taxon>
        <taxon>Triparma</taxon>
    </lineage>
</organism>
<dbReference type="AlphaFoldDB" id="A0A9W7C2E2"/>
<protein>
    <submittedName>
        <fullName evidence="2">Uncharacterized protein</fullName>
    </submittedName>
</protein>
<gene>
    <name evidence="2" type="ORF">TrVE_jg477</name>
</gene>
<accession>A0A9W7C2E2</accession>
<feature type="region of interest" description="Disordered" evidence="1">
    <location>
        <begin position="1"/>
        <end position="29"/>
    </location>
</feature>
<evidence type="ECO:0000313" key="2">
    <source>
        <dbReference type="EMBL" id="GMH98731.1"/>
    </source>
</evidence>
<evidence type="ECO:0000256" key="1">
    <source>
        <dbReference type="SAM" id="MobiDB-lite"/>
    </source>
</evidence>
<dbReference type="EMBL" id="BRXX01000223">
    <property type="protein sequence ID" value="GMH98731.1"/>
    <property type="molecule type" value="Genomic_DNA"/>
</dbReference>